<organism evidence="13 14">
    <name type="scientific">Mucispirillum schaedleri ASF457</name>
    <dbReference type="NCBI Taxonomy" id="1379858"/>
    <lineage>
        <taxon>Bacteria</taxon>
        <taxon>Pseudomonadati</taxon>
        <taxon>Deferribacterota</taxon>
        <taxon>Deferribacteres</taxon>
        <taxon>Deferribacterales</taxon>
        <taxon>Mucispirillaceae</taxon>
        <taxon>Mucispirillum</taxon>
    </lineage>
</organism>
<evidence type="ECO:0000256" key="6">
    <source>
        <dbReference type="ARBA" id="ARBA00022977"/>
    </source>
</evidence>
<evidence type="ECO:0000256" key="1">
    <source>
        <dbReference type="ARBA" id="ARBA00003814"/>
    </source>
</evidence>
<dbReference type="InterPro" id="IPR034291">
    <property type="entry name" value="TMP_synthase"/>
</dbReference>
<comment type="pathway">
    <text evidence="2 10 12">Cofactor biosynthesis; thiamine diphosphate biosynthesis; thiamine phosphate from 4-amino-2-methyl-5-diphosphomethylpyrimidine and 4-methyl-5-(2-phosphoethyl)-thiazole: step 1/1.</text>
</comment>
<comment type="catalytic activity">
    <reaction evidence="9 10 11">
        <text>2-[(2R,5Z)-2-carboxy-4-methylthiazol-5(2H)-ylidene]ethyl phosphate + 4-amino-2-methyl-5-(diphosphooxymethyl)pyrimidine + 2 H(+) = thiamine phosphate + CO2 + diphosphate</text>
        <dbReference type="Rhea" id="RHEA:47844"/>
        <dbReference type="ChEBI" id="CHEBI:15378"/>
        <dbReference type="ChEBI" id="CHEBI:16526"/>
        <dbReference type="ChEBI" id="CHEBI:33019"/>
        <dbReference type="ChEBI" id="CHEBI:37575"/>
        <dbReference type="ChEBI" id="CHEBI:57841"/>
        <dbReference type="ChEBI" id="CHEBI:62899"/>
        <dbReference type="EC" id="2.5.1.3"/>
    </reaction>
</comment>
<feature type="binding site" evidence="10">
    <location>
        <position position="70"/>
    </location>
    <ligand>
        <name>4-amino-2-methyl-5-(diphosphooxymethyl)pyrimidine</name>
        <dbReference type="ChEBI" id="CHEBI:57841"/>
    </ligand>
</feature>
<feature type="binding site" evidence="10">
    <location>
        <position position="164"/>
    </location>
    <ligand>
        <name>2-[(2R,5Z)-2-carboxy-4-methylthiazol-5(2H)-ylidene]ethyl phosphate</name>
        <dbReference type="ChEBI" id="CHEBI:62899"/>
    </ligand>
</feature>
<evidence type="ECO:0000313" key="13">
    <source>
        <dbReference type="EMBL" id="USF24491.1"/>
    </source>
</evidence>
<feature type="binding site" evidence="10">
    <location>
        <position position="71"/>
    </location>
    <ligand>
        <name>Mg(2+)</name>
        <dbReference type="ChEBI" id="CHEBI:18420"/>
    </ligand>
</feature>
<evidence type="ECO:0000256" key="2">
    <source>
        <dbReference type="ARBA" id="ARBA00005165"/>
    </source>
</evidence>
<dbReference type="EC" id="2.5.1.3" evidence="10"/>
<dbReference type="CDD" id="cd00564">
    <property type="entry name" value="TMP_TenI"/>
    <property type="match status" value="1"/>
</dbReference>
<comment type="caution">
    <text evidence="10">Lacks conserved residue(s) required for the propagation of feature annotation.</text>
</comment>
<evidence type="ECO:0000256" key="3">
    <source>
        <dbReference type="ARBA" id="ARBA00022679"/>
    </source>
</evidence>
<dbReference type="GO" id="GO:0005737">
    <property type="term" value="C:cytoplasm"/>
    <property type="evidence" value="ECO:0007669"/>
    <property type="project" value="TreeGrafter"/>
</dbReference>
<feature type="binding site" evidence="10">
    <location>
        <position position="136"/>
    </location>
    <ligand>
        <name>4-amino-2-methyl-5-(diphosphooxymethyl)pyrimidine</name>
        <dbReference type="ChEBI" id="CHEBI:57841"/>
    </ligand>
</feature>
<dbReference type="Proteomes" id="UP000017429">
    <property type="component" value="Chromosome"/>
</dbReference>
<dbReference type="PANTHER" id="PTHR20857:SF23">
    <property type="entry name" value="THIAMINE BIOSYNTHETIC BIFUNCTIONAL ENZYME"/>
    <property type="match status" value="1"/>
</dbReference>
<dbReference type="EMBL" id="CP097562">
    <property type="protein sequence ID" value="USF24491.1"/>
    <property type="molecule type" value="Genomic_DNA"/>
</dbReference>
<feature type="binding site" evidence="10">
    <location>
        <position position="108"/>
    </location>
    <ligand>
        <name>4-amino-2-methyl-5-(diphosphooxymethyl)pyrimidine</name>
        <dbReference type="ChEBI" id="CHEBI:57841"/>
    </ligand>
</feature>
<dbReference type="InterPro" id="IPR036206">
    <property type="entry name" value="ThiamineP_synth_sf"/>
</dbReference>
<keyword evidence="5 10" id="KW-0460">Magnesium</keyword>
<reference evidence="13" key="1">
    <citation type="journal article" date="2014" name="Genome Announc.">
        <title>Draft genome sequences of the altered schaedler flora, a defined bacterial community from gnotobiotic mice.</title>
        <authorList>
            <person name="Wannemuehler M.J."/>
            <person name="Overstreet A.M."/>
            <person name="Ward D.V."/>
            <person name="Phillips G.J."/>
        </authorList>
    </citation>
    <scope>NUCLEOTIDE SEQUENCE</scope>
    <source>
        <strain evidence="13">ASF457</strain>
    </source>
</reference>
<keyword evidence="4 10" id="KW-0479">Metal-binding</keyword>
<dbReference type="GO" id="GO:0009228">
    <property type="term" value="P:thiamine biosynthetic process"/>
    <property type="evidence" value="ECO:0007669"/>
    <property type="project" value="UniProtKB-KW"/>
</dbReference>
<dbReference type="Gene3D" id="3.20.20.70">
    <property type="entry name" value="Aldolase class I"/>
    <property type="match status" value="1"/>
</dbReference>
<feature type="binding site" evidence="10">
    <location>
        <begin position="133"/>
        <end position="135"/>
    </location>
    <ligand>
        <name>2-[(2R,5Z)-2-carboxy-4-methylthiazol-5(2H)-ylidene]ethyl phosphate</name>
        <dbReference type="ChEBI" id="CHEBI:62899"/>
    </ligand>
</feature>
<dbReference type="KEGG" id="msch:N508_001577"/>
<dbReference type="RefSeq" id="WP_023275870.1">
    <property type="nucleotide sequence ID" value="NZ_CP097562.1"/>
</dbReference>
<sequence length="208" mass="23290">MELSEKLKLYLVLETKYLQLPLSDFLENVIKGGVTIVQLRNKSQNLDEKIKYAYIVREITAKYNTLFLMNDSIDMAVKVYADGVHIGINDGNAALIRQNFKDMIIGYSCNNMEDVEIANKYADYAGIGPFTETYTKKDHRQILGAEGIYKINNTLKIPAVAIGGINIERAAEALKSGVKGLAVSSFLCKSKTPYDDAKRLLDIINERI</sequence>
<dbReference type="AlphaFoldDB" id="V2QFM4"/>
<dbReference type="GO" id="GO:0004789">
    <property type="term" value="F:thiamine-phosphate diphosphorylase activity"/>
    <property type="evidence" value="ECO:0007669"/>
    <property type="project" value="UniProtKB-UniRule"/>
</dbReference>
<name>V2QFM4_9BACT</name>
<feature type="binding site" evidence="10">
    <location>
        <position position="90"/>
    </location>
    <ligand>
        <name>Mg(2+)</name>
        <dbReference type="ChEBI" id="CHEBI:18420"/>
    </ligand>
</feature>
<evidence type="ECO:0000256" key="4">
    <source>
        <dbReference type="ARBA" id="ARBA00022723"/>
    </source>
</evidence>
<evidence type="ECO:0000256" key="12">
    <source>
        <dbReference type="RuleBase" id="RU004253"/>
    </source>
</evidence>
<reference evidence="13" key="3">
    <citation type="submission" date="2022-06" db="EMBL/GenBank/DDBJ databases">
        <title>Resources to Facilitate Use of the Altered Schaedler Flora (ASF) Mouse Model to Study Microbiome Function.</title>
        <authorList>
            <person name="Proctor A."/>
            <person name="Parvinroo S."/>
            <person name="Richie T."/>
            <person name="Jia X."/>
            <person name="Lee S.T.M."/>
            <person name="Karp P.D."/>
            <person name="Paley S."/>
            <person name="Kostic A.D."/>
            <person name="Pierre J.F."/>
            <person name="Wannemuehler M.J."/>
            <person name="Phillips G.J."/>
        </authorList>
    </citation>
    <scope>NUCLEOTIDE SEQUENCE</scope>
    <source>
        <strain evidence="13">ASF457</strain>
    </source>
</reference>
<dbReference type="GO" id="GO:0000287">
    <property type="term" value="F:magnesium ion binding"/>
    <property type="evidence" value="ECO:0007669"/>
    <property type="project" value="UniProtKB-UniRule"/>
</dbReference>
<dbReference type="Pfam" id="PF02581">
    <property type="entry name" value="TMP-TENI"/>
    <property type="match status" value="1"/>
</dbReference>
<feature type="binding site" evidence="10">
    <location>
        <begin position="38"/>
        <end position="42"/>
    </location>
    <ligand>
        <name>4-amino-2-methyl-5-(diphosphooxymethyl)pyrimidine</name>
        <dbReference type="ChEBI" id="CHEBI:57841"/>
    </ligand>
</feature>
<comment type="similarity">
    <text evidence="10 11">Belongs to the thiamine-phosphate synthase family.</text>
</comment>
<dbReference type="InterPro" id="IPR013785">
    <property type="entry name" value="Aldolase_TIM"/>
</dbReference>
<dbReference type="SUPFAM" id="SSF51391">
    <property type="entry name" value="Thiamin phosphate synthase"/>
    <property type="match status" value="1"/>
</dbReference>
<evidence type="ECO:0000256" key="11">
    <source>
        <dbReference type="RuleBase" id="RU003826"/>
    </source>
</evidence>
<evidence type="ECO:0000313" key="14">
    <source>
        <dbReference type="Proteomes" id="UP000017429"/>
    </source>
</evidence>
<reference evidence="13" key="2">
    <citation type="submission" date="2022-05" db="EMBL/GenBank/DDBJ databases">
        <authorList>
            <person name="Proctor A.L."/>
            <person name="Phillips G.J."/>
            <person name="Wannemuehler M.J."/>
        </authorList>
    </citation>
    <scope>NUCLEOTIDE SEQUENCE</scope>
    <source>
        <strain evidence="13">ASF457</strain>
    </source>
</reference>
<evidence type="ECO:0000256" key="5">
    <source>
        <dbReference type="ARBA" id="ARBA00022842"/>
    </source>
</evidence>
<dbReference type="InterPro" id="IPR022998">
    <property type="entry name" value="ThiamineP_synth_TenI"/>
</dbReference>
<gene>
    <name evidence="13" type="primary">thiE_1</name>
    <name evidence="10" type="synonym">thiE</name>
    <name evidence="13" type="ORF">N508_001577</name>
</gene>
<dbReference type="FunFam" id="3.20.20.70:FF:000096">
    <property type="entry name" value="Thiamine-phosphate synthase"/>
    <property type="match status" value="1"/>
</dbReference>
<evidence type="ECO:0000256" key="9">
    <source>
        <dbReference type="ARBA" id="ARBA00047883"/>
    </source>
</evidence>
<accession>V2QFM4</accession>
<evidence type="ECO:0000256" key="7">
    <source>
        <dbReference type="ARBA" id="ARBA00047334"/>
    </source>
</evidence>
<comment type="catalytic activity">
    <reaction evidence="7 10 11">
        <text>4-methyl-5-(2-phosphooxyethyl)-thiazole + 4-amino-2-methyl-5-(diphosphooxymethyl)pyrimidine + H(+) = thiamine phosphate + diphosphate</text>
        <dbReference type="Rhea" id="RHEA:22328"/>
        <dbReference type="ChEBI" id="CHEBI:15378"/>
        <dbReference type="ChEBI" id="CHEBI:33019"/>
        <dbReference type="ChEBI" id="CHEBI:37575"/>
        <dbReference type="ChEBI" id="CHEBI:57841"/>
        <dbReference type="ChEBI" id="CHEBI:58296"/>
        <dbReference type="EC" id="2.5.1.3"/>
    </reaction>
</comment>
<dbReference type="GO" id="GO:0009229">
    <property type="term" value="P:thiamine diphosphate biosynthetic process"/>
    <property type="evidence" value="ECO:0007669"/>
    <property type="project" value="UniProtKB-UniRule"/>
</dbReference>
<comment type="cofactor">
    <cofactor evidence="10">
        <name>Mg(2+)</name>
        <dbReference type="ChEBI" id="CHEBI:18420"/>
    </cofactor>
    <text evidence="10">Binds 1 Mg(2+) ion per subunit.</text>
</comment>
<keyword evidence="14" id="KW-1185">Reference proteome</keyword>
<comment type="catalytic activity">
    <reaction evidence="8 10 11">
        <text>2-(2-carboxy-4-methylthiazol-5-yl)ethyl phosphate + 4-amino-2-methyl-5-(diphosphooxymethyl)pyrimidine + 2 H(+) = thiamine phosphate + CO2 + diphosphate</text>
        <dbReference type="Rhea" id="RHEA:47848"/>
        <dbReference type="ChEBI" id="CHEBI:15378"/>
        <dbReference type="ChEBI" id="CHEBI:16526"/>
        <dbReference type="ChEBI" id="CHEBI:33019"/>
        <dbReference type="ChEBI" id="CHEBI:37575"/>
        <dbReference type="ChEBI" id="CHEBI:57841"/>
        <dbReference type="ChEBI" id="CHEBI:62890"/>
        <dbReference type="EC" id="2.5.1.3"/>
    </reaction>
</comment>
<dbReference type="eggNOG" id="COG0352">
    <property type="taxonomic scope" value="Bacteria"/>
</dbReference>
<evidence type="ECO:0000256" key="8">
    <source>
        <dbReference type="ARBA" id="ARBA00047851"/>
    </source>
</evidence>
<dbReference type="PANTHER" id="PTHR20857">
    <property type="entry name" value="THIAMINE-PHOSPHATE PYROPHOSPHORYLASE"/>
    <property type="match status" value="1"/>
</dbReference>
<dbReference type="OrthoDB" id="9812206at2"/>
<dbReference type="NCBIfam" id="TIGR00693">
    <property type="entry name" value="thiE"/>
    <property type="match status" value="1"/>
</dbReference>
<protein>
    <recommendedName>
        <fullName evidence="10">Thiamine-phosphate synthase</fullName>
        <shortName evidence="10">TP synthase</shortName>
        <shortName evidence="10">TPS</shortName>
        <ecNumber evidence="10">2.5.1.3</ecNumber>
    </recommendedName>
    <alternativeName>
        <fullName evidence="10">Thiamine-phosphate pyrophosphorylase</fullName>
        <shortName evidence="10">TMP pyrophosphorylase</shortName>
        <shortName evidence="10">TMP-PPase</shortName>
    </alternativeName>
</protein>
<dbReference type="HAMAP" id="MF_00097">
    <property type="entry name" value="TMP_synthase"/>
    <property type="match status" value="1"/>
</dbReference>
<evidence type="ECO:0000256" key="10">
    <source>
        <dbReference type="HAMAP-Rule" id="MF_00097"/>
    </source>
</evidence>
<keyword evidence="6 10" id="KW-0784">Thiamine biosynthesis</keyword>
<proteinExistence type="inferred from homology"/>
<comment type="function">
    <text evidence="1 10">Condenses 4-methyl-5-(beta-hydroxyethyl)thiazole monophosphate (THZ-P) and 2-methyl-4-amino-5-hydroxymethyl pyrimidine pyrophosphate (HMP-PP) to form thiamine monophosphate (TMP).</text>
</comment>
<keyword evidence="3 10" id="KW-0808">Transferase</keyword>